<evidence type="ECO:0000256" key="1">
    <source>
        <dbReference type="ARBA" id="ARBA00004141"/>
    </source>
</evidence>
<feature type="transmembrane region" description="Helical" evidence="8">
    <location>
        <begin position="12"/>
        <end position="30"/>
    </location>
</feature>
<evidence type="ECO:0000313" key="9">
    <source>
        <dbReference type="EMBL" id="MFB5761509.1"/>
    </source>
</evidence>
<name>A0ABV5C1W4_9BACL</name>
<dbReference type="NCBIfam" id="TIGR00912">
    <property type="entry name" value="2A0309"/>
    <property type="match status" value="1"/>
</dbReference>
<keyword evidence="6 8" id="KW-1133">Transmembrane helix</keyword>
<dbReference type="InterPro" id="IPR004761">
    <property type="entry name" value="Spore_GerAB"/>
</dbReference>
<organism evidence="9 10">
    <name type="scientific">Paenibacillus medicaginis</name>
    <dbReference type="NCBI Taxonomy" id="1470560"/>
    <lineage>
        <taxon>Bacteria</taxon>
        <taxon>Bacillati</taxon>
        <taxon>Bacillota</taxon>
        <taxon>Bacilli</taxon>
        <taxon>Bacillales</taxon>
        <taxon>Paenibacillaceae</taxon>
        <taxon>Paenibacillus</taxon>
    </lineage>
</organism>
<feature type="transmembrane region" description="Helical" evidence="8">
    <location>
        <begin position="270"/>
        <end position="292"/>
    </location>
</feature>
<feature type="transmembrane region" description="Helical" evidence="8">
    <location>
        <begin position="36"/>
        <end position="55"/>
    </location>
</feature>
<keyword evidence="7 8" id="KW-0472">Membrane</keyword>
<protein>
    <submittedName>
        <fullName evidence="9">Endospore germination permease</fullName>
    </submittedName>
</protein>
<comment type="subcellular location">
    <subcellularLocation>
        <location evidence="1">Membrane</location>
        <topology evidence="1">Multi-pass membrane protein</topology>
    </subcellularLocation>
</comment>
<proteinExistence type="inferred from homology"/>
<feature type="transmembrane region" description="Helical" evidence="8">
    <location>
        <begin position="304"/>
        <end position="323"/>
    </location>
</feature>
<feature type="transmembrane region" description="Helical" evidence="8">
    <location>
        <begin position="219"/>
        <end position="240"/>
    </location>
</feature>
<evidence type="ECO:0000313" key="10">
    <source>
        <dbReference type="Proteomes" id="UP001580430"/>
    </source>
</evidence>
<dbReference type="PANTHER" id="PTHR34975">
    <property type="entry name" value="SPORE GERMINATION PROTEIN A2"/>
    <property type="match status" value="1"/>
</dbReference>
<accession>A0ABV5C1W4</accession>
<evidence type="ECO:0000256" key="4">
    <source>
        <dbReference type="ARBA" id="ARBA00022544"/>
    </source>
</evidence>
<keyword evidence="10" id="KW-1185">Reference proteome</keyword>
<keyword evidence="5 8" id="KW-0812">Transmembrane</keyword>
<feature type="transmembrane region" description="Helical" evidence="8">
    <location>
        <begin position="338"/>
        <end position="356"/>
    </location>
</feature>
<dbReference type="RefSeq" id="WP_375520645.1">
    <property type="nucleotide sequence ID" value="NZ_JBHIRY010000012.1"/>
</dbReference>
<reference evidence="9 10" key="1">
    <citation type="submission" date="2024-09" db="EMBL/GenBank/DDBJ databases">
        <title>Paenibacillus zeirhizospherea sp. nov., isolated from surface of the maize (Zea mays) roots in a horticulture field, Hungary.</title>
        <authorList>
            <person name="Marton D."/>
            <person name="Farkas M."/>
            <person name="Bedics A."/>
            <person name="Toth E."/>
            <person name="Tancsics A."/>
            <person name="Boka K."/>
            <person name="Marati G."/>
            <person name="Kriszt B."/>
            <person name="Cserhati M."/>
        </authorList>
    </citation>
    <scope>NUCLEOTIDE SEQUENCE [LARGE SCALE GENOMIC DNA]</scope>
    <source>
        <strain evidence="9 10">JCM 18446</strain>
    </source>
</reference>
<comment type="caution">
    <text evidence="9">The sequence shown here is derived from an EMBL/GenBank/DDBJ whole genome shotgun (WGS) entry which is preliminary data.</text>
</comment>
<keyword evidence="3" id="KW-0813">Transport</keyword>
<dbReference type="PANTHER" id="PTHR34975:SF2">
    <property type="entry name" value="SPORE GERMINATION PROTEIN A2"/>
    <property type="match status" value="1"/>
</dbReference>
<sequence>MKKATTGLSQLAFTLAAFEIGSTTLFLLGAKAKQDAWLAMLIGAAGGFLLLLLYLGIVRLDSQNDLFELCRKYMGKWLGSVVALAFVFYFTYEASRNLRDIGDLATLTLLNQTPEACVTLLAVLVMADSIHLGPRAWFLTVSVLFYMIVLGYVILLLIISFTGLVHLQFMLPVLENGLKPVWEAAVPEIISFPFGETVLFLVFFKWVSQPRKLNKSVMFTYWLTAIFLTGVNQLCILVLGPELASNTVYPLFEVTQLTKVEKIIERADPLFAMILFLGLGIKSAAFYIGAVIGMSRITVIKYKVWVIVVGAAIYLLTFLSPAFTEFLWIGLHVALEKIWPIFQIVLPLLLFFTLLIRKNKRIKSSH</sequence>
<evidence type="ECO:0000256" key="8">
    <source>
        <dbReference type="SAM" id="Phobius"/>
    </source>
</evidence>
<evidence type="ECO:0000256" key="5">
    <source>
        <dbReference type="ARBA" id="ARBA00022692"/>
    </source>
</evidence>
<evidence type="ECO:0000256" key="2">
    <source>
        <dbReference type="ARBA" id="ARBA00007998"/>
    </source>
</evidence>
<feature type="transmembrane region" description="Helical" evidence="8">
    <location>
        <begin position="189"/>
        <end position="207"/>
    </location>
</feature>
<evidence type="ECO:0000256" key="6">
    <source>
        <dbReference type="ARBA" id="ARBA00022989"/>
    </source>
</evidence>
<dbReference type="EMBL" id="JBHIRY010000012">
    <property type="protein sequence ID" value="MFB5761509.1"/>
    <property type="molecule type" value="Genomic_DNA"/>
</dbReference>
<comment type="similarity">
    <text evidence="2">Belongs to the amino acid-polyamine-organocation (APC) superfamily. Spore germination protein (SGP) (TC 2.A.3.9) family.</text>
</comment>
<feature type="transmembrane region" description="Helical" evidence="8">
    <location>
        <begin position="136"/>
        <end position="169"/>
    </location>
</feature>
<feature type="transmembrane region" description="Helical" evidence="8">
    <location>
        <begin position="75"/>
        <end position="92"/>
    </location>
</feature>
<dbReference type="Pfam" id="PF03845">
    <property type="entry name" value="Spore_permease"/>
    <property type="match status" value="1"/>
</dbReference>
<keyword evidence="4" id="KW-0309">Germination</keyword>
<evidence type="ECO:0000256" key="7">
    <source>
        <dbReference type="ARBA" id="ARBA00023136"/>
    </source>
</evidence>
<gene>
    <name evidence="9" type="ORF">ACE5LO_14010</name>
</gene>
<evidence type="ECO:0000256" key="3">
    <source>
        <dbReference type="ARBA" id="ARBA00022448"/>
    </source>
</evidence>
<dbReference type="Proteomes" id="UP001580430">
    <property type="component" value="Unassembled WGS sequence"/>
</dbReference>